<evidence type="ECO:0000256" key="3">
    <source>
        <dbReference type="ARBA" id="ARBA00022475"/>
    </source>
</evidence>
<feature type="transmembrane region" description="Helical" evidence="7">
    <location>
        <begin position="176"/>
        <end position="198"/>
    </location>
</feature>
<feature type="transmembrane region" description="Helical" evidence="7">
    <location>
        <begin position="204"/>
        <end position="226"/>
    </location>
</feature>
<keyword evidence="10" id="KW-1185">Reference proteome</keyword>
<organism evidence="9 10">
    <name type="scientific">Phytohabitans aurantiacus</name>
    <dbReference type="NCBI Taxonomy" id="3016789"/>
    <lineage>
        <taxon>Bacteria</taxon>
        <taxon>Bacillati</taxon>
        <taxon>Actinomycetota</taxon>
        <taxon>Actinomycetes</taxon>
        <taxon>Micromonosporales</taxon>
        <taxon>Micromonosporaceae</taxon>
    </lineage>
</organism>
<feature type="transmembrane region" description="Helical" evidence="7">
    <location>
        <begin position="101"/>
        <end position="121"/>
    </location>
</feature>
<feature type="domain" description="ABC transmembrane type-1" evidence="8">
    <location>
        <begin position="66"/>
        <end position="259"/>
    </location>
</feature>
<evidence type="ECO:0000256" key="2">
    <source>
        <dbReference type="ARBA" id="ARBA00022448"/>
    </source>
</evidence>
<evidence type="ECO:0000259" key="8">
    <source>
        <dbReference type="PROSITE" id="PS50928"/>
    </source>
</evidence>
<evidence type="ECO:0000313" key="9">
    <source>
        <dbReference type="EMBL" id="GLI00983.1"/>
    </source>
</evidence>
<dbReference type="EMBL" id="BSDI01000039">
    <property type="protein sequence ID" value="GLI00983.1"/>
    <property type="molecule type" value="Genomic_DNA"/>
</dbReference>
<sequence>MNEWARRVILVAIAVPWVGIPLWMLLVNSAKPYTEASRLGLDLPDQWNLVENYSRVMAEGNYAVALANSLLIAVPTLACVIVLGSMAAWAFARSRRVSMKVAYNLSVLSVLLPPAILPTIYELQVLGIDGTRLGYFLVMVGTRLGVVVFLATGFIRTMPPDLEEAAAIDGASRPQIYRLIIMPGLLPVLLVGGVILIITIWNEFLFALFLLRGAGAATLPLALYRFSSTSSEFTAMRWELIFAHVVLTSLPLIVVYLFVQKRLVSGLSEGAIKG</sequence>
<evidence type="ECO:0000256" key="5">
    <source>
        <dbReference type="ARBA" id="ARBA00022989"/>
    </source>
</evidence>
<dbReference type="Gene3D" id="1.10.3720.10">
    <property type="entry name" value="MetI-like"/>
    <property type="match status" value="1"/>
</dbReference>
<protein>
    <submittedName>
        <fullName evidence="9">ABC transporter permease</fullName>
    </submittedName>
</protein>
<evidence type="ECO:0000256" key="7">
    <source>
        <dbReference type="RuleBase" id="RU363032"/>
    </source>
</evidence>
<keyword evidence="5 7" id="KW-1133">Transmembrane helix</keyword>
<keyword evidence="6 7" id="KW-0472">Membrane</keyword>
<dbReference type="InterPro" id="IPR000515">
    <property type="entry name" value="MetI-like"/>
</dbReference>
<dbReference type="RefSeq" id="WP_281901665.1">
    <property type="nucleotide sequence ID" value="NZ_BSDI01000039.1"/>
</dbReference>
<accession>A0ABQ5R360</accession>
<comment type="caution">
    <text evidence="9">The sequence shown here is derived from an EMBL/GenBank/DDBJ whole genome shotgun (WGS) entry which is preliminary data.</text>
</comment>
<dbReference type="Pfam" id="PF00528">
    <property type="entry name" value="BPD_transp_1"/>
    <property type="match status" value="1"/>
</dbReference>
<dbReference type="CDD" id="cd06261">
    <property type="entry name" value="TM_PBP2"/>
    <property type="match status" value="1"/>
</dbReference>
<dbReference type="SUPFAM" id="SSF161098">
    <property type="entry name" value="MetI-like"/>
    <property type="match status" value="1"/>
</dbReference>
<keyword evidence="4 7" id="KW-0812">Transmembrane</keyword>
<reference evidence="9" key="1">
    <citation type="submission" date="2022-12" db="EMBL/GenBank/DDBJ databases">
        <title>New Phytohabitans aurantiacus sp. RD004123 nov., an actinomycete isolated from soil.</title>
        <authorList>
            <person name="Triningsih D.W."/>
            <person name="Harunari E."/>
            <person name="Igarashi Y."/>
        </authorList>
    </citation>
    <scope>NUCLEOTIDE SEQUENCE</scope>
    <source>
        <strain evidence="9">RD004123</strain>
    </source>
</reference>
<gene>
    <name evidence="9" type="primary">msmG</name>
    <name evidence="9" type="ORF">Pa4123_62590</name>
</gene>
<dbReference type="PANTHER" id="PTHR43744">
    <property type="entry name" value="ABC TRANSPORTER PERMEASE PROTEIN MG189-RELATED-RELATED"/>
    <property type="match status" value="1"/>
</dbReference>
<evidence type="ECO:0000313" key="10">
    <source>
        <dbReference type="Proteomes" id="UP001144280"/>
    </source>
</evidence>
<dbReference type="InterPro" id="IPR035906">
    <property type="entry name" value="MetI-like_sf"/>
</dbReference>
<name>A0ABQ5R360_9ACTN</name>
<feature type="transmembrane region" description="Helical" evidence="7">
    <location>
        <begin position="133"/>
        <end position="155"/>
    </location>
</feature>
<dbReference type="PROSITE" id="PS50928">
    <property type="entry name" value="ABC_TM1"/>
    <property type="match status" value="1"/>
</dbReference>
<feature type="transmembrane region" description="Helical" evidence="7">
    <location>
        <begin position="7"/>
        <end position="26"/>
    </location>
</feature>
<proteinExistence type="inferred from homology"/>
<dbReference type="Proteomes" id="UP001144280">
    <property type="component" value="Unassembled WGS sequence"/>
</dbReference>
<evidence type="ECO:0000256" key="4">
    <source>
        <dbReference type="ARBA" id="ARBA00022692"/>
    </source>
</evidence>
<comment type="similarity">
    <text evidence="7">Belongs to the binding-protein-dependent transport system permease family.</text>
</comment>
<feature type="transmembrane region" description="Helical" evidence="7">
    <location>
        <begin position="62"/>
        <end position="89"/>
    </location>
</feature>
<evidence type="ECO:0000256" key="1">
    <source>
        <dbReference type="ARBA" id="ARBA00004651"/>
    </source>
</evidence>
<comment type="subcellular location">
    <subcellularLocation>
        <location evidence="1 7">Cell membrane</location>
        <topology evidence="1 7">Multi-pass membrane protein</topology>
    </subcellularLocation>
</comment>
<feature type="transmembrane region" description="Helical" evidence="7">
    <location>
        <begin position="238"/>
        <end position="259"/>
    </location>
</feature>
<keyword evidence="2 7" id="KW-0813">Transport</keyword>
<evidence type="ECO:0000256" key="6">
    <source>
        <dbReference type="ARBA" id="ARBA00023136"/>
    </source>
</evidence>
<dbReference type="PANTHER" id="PTHR43744:SF8">
    <property type="entry name" value="SN-GLYCEROL-3-PHOSPHATE TRANSPORT SYSTEM PERMEASE PROTEIN UGPE"/>
    <property type="match status" value="1"/>
</dbReference>
<keyword evidence="3" id="KW-1003">Cell membrane</keyword>